<keyword evidence="1" id="KW-1133">Transmembrane helix</keyword>
<feature type="transmembrane region" description="Helical" evidence="1">
    <location>
        <begin position="105"/>
        <end position="123"/>
    </location>
</feature>
<organism evidence="3 4">
    <name type="scientific">Limimaricola litoreus</name>
    <dbReference type="NCBI Taxonomy" id="2955316"/>
    <lineage>
        <taxon>Bacteria</taxon>
        <taxon>Pseudomonadati</taxon>
        <taxon>Pseudomonadota</taxon>
        <taxon>Alphaproteobacteria</taxon>
        <taxon>Rhodobacterales</taxon>
        <taxon>Paracoccaceae</taxon>
        <taxon>Limimaricola</taxon>
    </lineage>
</organism>
<dbReference type="Pfam" id="PF07331">
    <property type="entry name" value="TctB"/>
    <property type="match status" value="1"/>
</dbReference>
<dbReference type="Proteomes" id="UP001139477">
    <property type="component" value="Unassembled WGS sequence"/>
</dbReference>
<name>A0A9X2FR62_9RHOB</name>
<feature type="transmembrane region" description="Helical" evidence="1">
    <location>
        <begin position="5"/>
        <end position="27"/>
    </location>
</feature>
<accession>A0A9X2FR62</accession>
<proteinExistence type="predicted"/>
<sequence>MKLPLFRGALIVGFFALVLFALIPIYVPRPAFIPGFTPPPAWWPRVVSIVGLSLGILSILIALKTRGDAPSDTAPIELTAPIPVLVGRFLLAVAAFAGFVFLMPLIGFLASSILLTGVAIALTGDRDRKLWAVLVSIGLPVALVYFFGEALGTGFPKGALIKQFGL</sequence>
<protein>
    <submittedName>
        <fullName evidence="3">Tripartite tricarboxylate transporter TctB family protein</fullName>
    </submittedName>
</protein>
<keyword evidence="1" id="KW-0472">Membrane</keyword>
<dbReference type="RefSeq" id="WP_256500587.1">
    <property type="nucleotide sequence ID" value="NZ_JAMYXC010000289.1"/>
</dbReference>
<comment type="caution">
    <text evidence="3">The sequence shown here is derived from an EMBL/GenBank/DDBJ whole genome shotgun (WGS) entry which is preliminary data.</text>
</comment>
<evidence type="ECO:0000259" key="2">
    <source>
        <dbReference type="Pfam" id="PF07331"/>
    </source>
</evidence>
<dbReference type="EMBL" id="JAMYXC010000289">
    <property type="protein sequence ID" value="MCP1170347.1"/>
    <property type="molecule type" value="Genomic_DNA"/>
</dbReference>
<feature type="transmembrane region" description="Helical" evidence="1">
    <location>
        <begin position="42"/>
        <end position="63"/>
    </location>
</feature>
<feature type="transmembrane region" description="Helical" evidence="1">
    <location>
        <begin position="75"/>
        <end position="99"/>
    </location>
</feature>
<evidence type="ECO:0000256" key="1">
    <source>
        <dbReference type="SAM" id="Phobius"/>
    </source>
</evidence>
<dbReference type="AlphaFoldDB" id="A0A9X2FR62"/>
<feature type="domain" description="DUF1468" evidence="2">
    <location>
        <begin position="11"/>
        <end position="156"/>
    </location>
</feature>
<dbReference type="InterPro" id="IPR009936">
    <property type="entry name" value="DUF1468"/>
</dbReference>
<evidence type="ECO:0000313" key="3">
    <source>
        <dbReference type="EMBL" id="MCP1170347.1"/>
    </source>
</evidence>
<reference evidence="3" key="1">
    <citation type="submission" date="2022-06" db="EMBL/GenBank/DDBJ databases">
        <title>Limimaricola sediminis sp. nov., isolated from an intertidal sediment.</title>
        <authorList>
            <person name="Shao X."/>
        </authorList>
    </citation>
    <scope>NUCLEOTIDE SEQUENCE</scope>
    <source>
        <strain evidence="3">ASW11-118</strain>
    </source>
</reference>
<evidence type="ECO:0000313" key="4">
    <source>
        <dbReference type="Proteomes" id="UP001139477"/>
    </source>
</evidence>
<keyword evidence="4" id="KW-1185">Reference proteome</keyword>
<keyword evidence="1" id="KW-0812">Transmembrane</keyword>
<gene>
    <name evidence="3" type="ORF">NHG85_17720</name>
</gene>
<feature type="transmembrane region" description="Helical" evidence="1">
    <location>
        <begin position="130"/>
        <end position="148"/>
    </location>
</feature>